<dbReference type="PROSITE" id="PS51257">
    <property type="entry name" value="PROKAR_LIPOPROTEIN"/>
    <property type="match status" value="1"/>
</dbReference>
<proteinExistence type="predicted"/>
<sequence>MYKYLLATLLIFSGCSNITFNASMCDKIASDPQAVMPEECRNYNEEEAQKAFDKTKHKQKSKEDIVEFSKE</sequence>
<dbReference type="HOGENOM" id="CLU_2738544_0_0_7"/>
<keyword evidence="4" id="KW-1185">Reference proteome</keyword>
<dbReference type="OrthoDB" id="5334828at2"/>
<keyword evidence="2" id="KW-0732">Signal</keyword>
<dbReference type="PATRIC" id="fig|929558.5.peg.1262"/>
<feature type="region of interest" description="Disordered" evidence="1">
    <location>
        <begin position="51"/>
        <end position="71"/>
    </location>
</feature>
<evidence type="ECO:0008006" key="5">
    <source>
        <dbReference type="Google" id="ProtNLM"/>
    </source>
</evidence>
<feature type="chain" id="PRO_5002843181" description="Lipoprotein" evidence="2">
    <location>
        <begin position="22"/>
        <end position="71"/>
    </location>
</feature>
<dbReference type="EMBL" id="AFRZ01000001">
    <property type="protein sequence ID" value="EHP29794.1"/>
    <property type="molecule type" value="Genomic_DNA"/>
</dbReference>
<dbReference type="RefSeq" id="WP_008336186.1">
    <property type="nucleotide sequence ID" value="NZ_AFRZ01000001.1"/>
</dbReference>
<accession>B6BH10</accession>
<organism evidence="3 4">
    <name type="scientific">Sulfurimonas gotlandica (strain DSM 19862 / JCM 16533 / GD1)</name>
    <dbReference type="NCBI Taxonomy" id="929558"/>
    <lineage>
        <taxon>Bacteria</taxon>
        <taxon>Pseudomonadati</taxon>
        <taxon>Campylobacterota</taxon>
        <taxon>Epsilonproteobacteria</taxon>
        <taxon>Campylobacterales</taxon>
        <taxon>Sulfurimonadaceae</taxon>
        <taxon>Sulfurimonas</taxon>
    </lineage>
</organism>
<gene>
    <name evidence="3" type="ORF">SMGD1_1270</name>
</gene>
<feature type="compositionally biased region" description="Basic and acidic residues" evidence="1">
    <location>
        <begin position="61"/>
        <end position="71"/>
    </location>
</feature>
<accession>H1FRQ8</accession>
<evidence type="ECO:0000313" key="3">
    <source>
        <dbReference type="EMBL" id="EHP29794.1"/>
    </source>
</evidence>
<comment type="caution">
    <text evidence="3">The sequence shown here is derived from an EMBL/GenBank/DDBJ whole genome shotgun (WGS) entry which is preliminary data.</text>
</comment>
<evidence type="ECO:0000256" key="1">
    <source>
        <dbReference type="SAM" id="MobiDB-lite"/>
    </source>
</evidence>
<reference evidence="3 4" key="1">
    <citation type="journal article" date="2012" name="Proc. Natl. Acad. Sci. U.S.A.">
        <title>Genome and physiology of a model Epsilonproteobacterium responsible for sulfide detoxification in marine oxygen depletion zones.</title>
        <authorList>
            <person name="Grote J."/>
            <person name="Schott T."/>
            <person name="Bruckner C.G."/>
            <person name="Glockner F.O."/>
            <person name="Jost G."/>
            <person name="Teeling H."/>
            <person name="Labrenz M."/>
            <person name="Jurgens K."/>
        </authorList>
    </citation>
    <scope>NUCLEOTIDE SEQUENCE [LARGE SCALE GENOMIC DNA]</scope>
    <source>
        <strain evidence="3 4">GD1</strain>
    </source>
</reference>
<dbReference type="AlphaFoldDB" id="B6BH10"/>
<feature type="signal peptide" evidence="2">
    <location>
        <begin position="1"/>
        <end position="21"/>
    </location>
</feature>
<dbReference type="STRING" id="929558.SMGD1_1270"/>
<evidence type="ECO:0000256" key="2">
    <source>
        <dbReference type="SAM" id="SignalP"/>
    </source>
</evidence>
<dbReference type="Proteomes" id="UP000006431">
    <property type="component" value="Unassembled WGS sequence"/>
</dbReference>
<protein>
    <recommendedName>
        <fullName evidence="5">Lipoprotein</fullName>
    </recommendedName>
</protein>
<name>B6BH10_SULGG</name>
<evidence type="ECO:0000313" key="4">
    <source>
        <dbReference type="Proteomes" id="UP000006431"/>
    </source>
</evidence>